<dbReference type="PANTHER" id="PTHR43685:SF14">
    <property type="entry name" value="GLYCOSYLTRANSFERASE 2-LIKE DOMAIN-CONTAINING PROTEIN"/>
    <property type="match status" value="1"/>
</dbReference>
<dbReference type="OrthoDB" id="9797391at2"/>
<dbReference type="STRING" id="247279.NIES1031_00120"/>
<dbReference type="InterPro" id="IPR001173">
    <property type="entry name" value="Glyco_trans_2-like"/>
</dbReference>
<name>A0A1U7HZF9_9CHRO</name>
<keyword evidence="3" id="KW-1185">Reference proteome</keyword>
<gene>
    <name evidence="2" type="ORF">NIES1031_00120</name>
</gene>
<dbReference type="EMBL" id="MRCC01000001">
    <property type="protein sequence ID" value="OKH29055.1"/>
    <property type="molecule type" value="Genomic_DNA"/>
</dbReference>
<dbReference type="PANTHER" id="PTHR43685">
    <property type="entry name" value="GLYCOSYLTRANSFERASE"/>
    <property type="match status" value="1"/>
</dbReference>
<dbReference type="InterPro" id="IPR050834">
    <property type="entry name" value="Glycosyltransf_2"/>
</dbReference>
<evidence type="ECO:0000313" key="3">
    <source>
        <dbReference type="Proteomes" id="UP000185984"/>
    </source>
</evidence>
<dbReference type="SUPFAM" id="SSF53448">
    <property type="entry name" value="Nucleotide-diphospho-sugar transferases"/>
    <property type="match status" value="1"/>
</dbReference>
<dbReference type="Gene3D" id="3.90.550.10">
    <property type="entry name" value="Spore Coat Polysaccharide Biosynthesis Protein SpsA, Chain A"/>
    <property type="match status" value="1"/>
</dbReference>
<dbReference type="InterPro" id="IPR029044">
    <property type="entry name" value="Nucleotide-diphossugar_trans"/>
</dbReference>
<accession>A0A1U7HZF9</accession>
<evidence type="ECO:0000259" key="1">
    <source>
        <dbReference type="Pfam" id="PF00535"/>
    </source>
</evidence>
<dbReference type="AlphaFoldDB" id="A0A1U7HZF9"/>
<protein>
    <submittedName>
        <fullName evidence="2">Glycosyl transferase</fullName>
    </submittedName>
</protein>
<organism evidence="2 3">
    <name type="scientific">Chroogloeocystis siderophila 5.2 s.c.1</name>
    <dbReference type="NCBI Taxonomy" id="247279"/>
    <lineage>
        <taxon>Bacteria</taxon>
        <taxon>Bacillati</taxon>
        <taxon>Cyanobacteriota</taxon>
        <taxon>Cyanophyceae</taxon>
        <taxon>Oscillatoriophycideae</taxon>
        <taxon>Chroococcales</taxon>
        <taxon>Chroococcaceae</taxon>
        <taxon>Chroogloeocystis</taxon>
    </lineage>
</organism>
<proteinExistence type="predicted"/>
<comment type="caution">
    <text evidence="2">The sequence shown here is derived from an EMBL/GenBank/DDBJ whole genome shotgun (WGS) entry which is preliminary data.</text>
</comment>
<reference evidence="2 3" key="1">
    <citation type="submission" date="2016-11" db="EMBL/GenBank/DDBJ databases">
        <title>Draft Genome Sequences of Nine Cyanobacterial Strains from Diverse Habitats.</title>
        <authorList>
            <person name="Zhu T."/>
            <person name="Hou S."/>
            <person name="Lu X."/>
            <person name="Hess W.R."/>
        </authorList>
    </citation>
    <scope>NUCLEOTIDE SEQUENCE [LARGE SCALE GENOMIC DNA]</scope>
    <source>
        <strain evidence="2 3">5.2 s.c.1</strain>
    </source>
</reference>
<dbReference type="Proteomes" id="UP000185984">
    <property type="component" value="Unassembled WGS sequence"/>
</dbReference>
<keyword evidence="2" id="KW-0808">Transferase</keyword>
<dbReference type="GO" id="GO:0016740">
    <property type="term" value="F:transferase activity"/>
    <property type="evidence" value="ECO:0007669"/>
    <property type="project" value="UniProtKB-KW"/>
</dbReference>
<sequence length="429" mass="48456">MQGIERFGKQTAAHADAVLEEASVEPLVVEPPAIECEVCVVVPVRDEAEHLVATLNALAHQINLHGKPLHHSRYEIILLANNCCDDSVAIARKFAQQHASLALHVVEITLPKPEAYIGKVRRLLMNEAYRRLMSIGRDRGVIASTDGDTRVAPTWIAATLEEITRGADAVGGRIITDCAERSRLDPYARLCYLREVGYRYLLTELETYLDPEPCESWPRHYQHYGASVAVTAQMYARVGGIPAVRTPEDVAFYQALLRVDARFRHSPAVKVITSARQTGRAKNGLANQLREWTAMGHKHQPFIVESVARSEQKLQARRKLRSLWMRSRFHQLSDYEMAQCAHEWGVSLAWLTAELHQSPTFGLLLERVKEKQAIELERDSHQEISQAIADLRSRLSHLRKTPIHLNPLEQVKPILIFPLSVQMPQVRIG</sequence>
<feature type="domain" description="Glycosyltransferase 2-like" evidence="1">
    <location>
        <begin position="39"/>
        <end position="184"/>
    </location>
</feature>
<evidence type="ECO:0000313" key="2">
    <source>
        <dbReference type="EMBL" id="OKH29055.1"/>
    </source>
</evidence>
<dbReference type="RefSeq" id="WP_073547554.1">
    <property type="nucleotide sequence ID" value="NZ_CAWMVK010000001.1"/>
</dbReference>
<dbReference type="Pfam" id="PF00535">
    <property type="entry name" value="Glycos_transf_2"/>
    <property type="match status" value="1"/>
</dbReference>